<dbReference type="PANTHER" id="PTHR34383:SF3">
    <property type="entry name" value="POLYPHOSPHATE:AMP PHOSPHOTRANSFERASE"/>
    <property type="match status" value="1"/>
</dbReference>
<dbReference type="PANTHER" id="PTHR34383">
    <property type="entry name" value="POLYPHOSPHATE:AMP PHOSPHOTRANSFERASE-RELATED"/>
    <property type="match status" value="1"/>
</dbReference>
<proteinExistence type="inferred from homology"/>
<dbReference type="Proteomes" id="UP000223913">
    <property type="component" value="Unassembled WGS sequence"/>
</dbReference>
<organism evidence="5 6">
    <name type="scientific">Flavilitoribacter nigricans (strain ATCC 23147 / DSM 23189 / NBRC 102662 / NCIMB 1420 / SS-2)</name>
    <name type="common">Lewinella nigricans</name>
    <dbReference type="NCBI Taxonomy" id="1122177"/>
    <lineage>
        <taxon>Bacteria</taxon>
        <taxon>Pseudomonadati</taxon>
        <taxon>Bacteroidota</taxon>
        <taxon>Saprospiria</taxon>
        <taxon>Saprospirales</taxon>
        <taxon>Lewinellaceae</taxon>
        <taxon>Flavilitoribacter</taxon>
    </lineage>
</organism>
<comment type="similarity">
    <text evidence="1">Belongs to the polyphosphate kinase 2 (PPK2) family. Class I subfamily.</text>
</comment>
<evidence type="ECO:0000256" key="1">
    <source>
        <dbReference type="ARBA" id="ARBA00009924"/>
    </source>
</evidence>
<keyword evidence="2" id="KW-0808">Transferase</keyword>
<dbReference type="InterPro" id="IPR022488">
    <property type="entry name" value="PPK2-related"/>
</dbReference>
<dbReference type="Gene3D" id="3.40.50.300">
    <property type="entry name" value="P-loop containing nucleotide triphosphate hydrolases"/>
    <property type="match status" value="1"/>
</dbReference>
<comment type="caution">
    <text evidence="5">The sequence shown here is derived from an EMBL/GenBank/DDBJ whole genome shotgun (WGS) entry which is preliminary data.</text>
</comment>
<dbReference type="GO" id="GO:0008976">
    <property type="term" value="F:polyphosphate kinase activity"/>
    <property type="evidence" value="ECO:0007669"/>
    <property type="project" value="InterPro"/>
</dbReference>
<keyword evidence="6" id="KW-1185">Reference proteome</keyword>
<dbReference type="NCBIfam" id="TIGR03709">
    <property type="entry name" value="PPK2_rel_1"/>
    <property type="match status" value="1"/>
</dbReference>
<evidence type="ECO:0000313" key="6">
    <source>
        <dbReference type="Proteomes" id="UP000223913"/>
    </source>
</evidence>
<sequence>MINLNTISTRAPTGTKKNLAKRELGALHRKIFHWQNVLFAEGKHPILIILQGMDTSGKDGTIRHVFSCVNPMGCNVKSFKAPTEREQKHDFLWRIYQHLPERGMIQIFNRSHYEDILVPTVHKTLSRERIEERFHQINCLEKGLRKEGTIIWKFFLHISKGEQQKRIEARKQNPQKKWKYAISDEKEAKNWEDYQRIYEKILFRCSPEIPWQIVPADQKWYRNYYVAKYIVEQLEQLNLQYPTK</sequence>
<dbReference type="AlphaFoldDB" id="A0A2D0N047"/>
<dbReference type="InterPro" id="IPR016898">
    <property type="entry name" value="Polyphosphate_phosphotransfera"/>
</dbReference>
<dbReference type="GO" id="GO:0006797">
    <property type="term" value="P:polyphosphate metabolic process"/>
    <property type="evidence" value="ECO:0007669"/>
    <property type="project" value="InterPro"/>
</dbReference>
<dbReference type="OrthoDB" id="9775224at2"/>
<dbReference type="Pfam" id="PF03976">
    <property type="entry name" value="PPK2"/>
    <property type="match status" value="1"/>
</dbReference>
<reference evidence="5 6" key="1">
    <citation type="submission" date="2017-10" db="EMBL/GenBank/DDBJ databases">
        <title>The draft genome sequence of Lewinella nigricans NBRC 102662.</title>
        <authorList>
            <person name="Wang K."/>
        </authorList>
    </citation>
    <scope>NUCLEOTIDE SEQUENCE [LARGE SCALE GENOMIC DNA]</scope>
    <source>
        <strain evidence="5 6">NBRC 102662</strain>
    </source>
</reference>
<dbReference type="EMBL" id="PDUD01000048">
    <property type="protein sequence ID" value="PHN01847.1"/>
    <property type="molecule type" value="Genomic_DNA"/>
</dbReference>
<accession>A0A2D0N047</accession>
<dbReference type="InterPro" id="IPR027417">
    <property type="entry name" value="P-loop_NTPase"/>
</dbReference>
<protein>
    <submittedName>
        <fullName evidence="5">Polyphosphate kinase</fullName>
    </submittedName>
</protein>
<dbReference type="RefSeq" id="WP_099154737.1">
    <property type="nucleotide sequence ID" value="NZ_PDUD01000048.1"/>
</dbReference>
<evidence type="ECO:0000259" key="4">
    <source>
        <dbReference type="Pfam" id="PF03976"/>
    </source>
</evidence>
<keyword evidence="3 5" id="KW-0418">Kinase</keyword>
<evidence type="ECO:0000313" key="5">
    <source>
        <dbReference type="EMBL" id="PHN01847.1"/>
    </source>
</evidence>
<dbReference type="SUPFAM" id="SSF52540">
    <property type="entry name" value="P-loop containing nucleoside triphosphate hydrolases"/>
    <property type="match status" value="1"/>
</dbReference>
<evidence type="ECO:0000256" key="2">
    <source>
        <dbReference type="ARBA" id="ARBA00022679"/>
    </source>
</evidence>
<gene>
    <name evidence="5" type="ORF">CRP01_35005</name>
</gene>
<dbReference type="PIRSF" id="PIRSF028756">
    <property type="entry name" value="PPK2_prd"/>
    <property type="match status" value="1"/>
</dbReference>
<feature type="domain" description="Polyphosphate kinase-2-related" evidence="4">
    <location>
        <begin position="16"/>
        <end position="238"/>
    </location>
</feature>
<dbReference type="InterPro" id="IPR022300">
    <property type="entry name" value="PPK2-rel_1"/>
</dbReference>
<evidence type="ECO:0000256" key="3">
    <source>
        <dbReference type="ARBA" id="ARBA00022777"/>
    </source>
</evidence>
<name>A0A2D0N047_FLAN2</name>